<dbReference type="AlphaFoldDB" id="A0A964W4R1"/>
<dbReference type="EMBL" id="WSRQ01000062">
    <property type="protein sequence ID" value="MVX66565.1"/>
    <property type="molecule type" value="Genomic_DNA"/>
</dbReference>
<comment type="caution">
    <text evidence="1">The sequence shown here is derived from an EMBL/GenBank/DDBJ whole genome shotgun (WGS) entry which is preliminary data.</text>
</comment>
<dbReference type="RefSeq" id="WP_160361109.1">
    <property type="nucleotide sequence ID" value="NZ_WSRQ01000062.1"/>
</dbReference>
<protein>
    <submittedName>
        <fullName evidence="1">Uncharacterized protein</fullName>
    </submittedName>
</protein>
<dbReference type="InterPro" id="IPR045707">
    <property type="entry name" value="DUF6063"/>
</dbReference>
<organism evidence="1 2">
    <name type="scientific">Clostridium chromiireducens</name>
    <dbReference type="NCBI Taxonomy" id="225345"/>
    <lineage>
        <taxon>Bacteria</taxon>
        <taxon>Bacillati</taxon>
        <taxon>Bacillota</taxon>
        <taxon>Clostridia</taxon>
        <taxon>Eubacteriales</taxon>
        <taxon>Clostridiaceae</taxon>
        <taxon>Clostridium</taxon>
    </lineage>
</organism>
<accession>A0A964W4R1</accession>
<reference evidence="1" key="1">
    <citation type="submission" date="2019-12" db="EMBL/GenBank/DDBJ databases">
        <title>Microbes associate with the intestines of laboratory mice.</title>
        <authorList>
            <person name="Navarre W."/>
            <person name="Wong E."/>
        </authorList>
    </citation>
    <scope>NUCLEOTIDE SEQUENCE</scope>
    <source>
        <strain evidence="1">NM79_F5</strain>
    </source>
</reference>
<gene>
    <name evidence="1" type="ORF">GKZ28_23125</name>
</gene>
<proteinExistence type="predicted"/>
<dbReference type="Proteomes" id="UP000656077">
    <property type="component" value="Unassembled WGS sequence"/>
</dbReference>
<dbReference type="Pfam" id="PF19539">
    <property type="entry name" value="DUF6063"/>
    <property type="match status" value="1"/>
</dbReference>
<name>A0A964W4R1_9CLOT</name>
<evidence type="ECO:0000313" key="1">
    <source>
        <dbReference type="EMBL" id="MVX66565.1"/>
    </source>
</evidence>
<sequence length="240" mass="28586">MYTLEDIRKAMRLYNYLLSHGELTAQEEKETFLYYSDVKVREIISTFEEESQVSIKKYDDTIYFIPNVDNDFLGYKRSELRKEIFPRGEMKNIDLFLCMYIMIQLTSEFYSGRGNNVKIRDLIQLGELDGKITERLELFLDKEDRAVDEESGLAITDISKYWFTLINEDDAASFKTRRWYISQVMNFLKKENLISIQDETVIIPTSKFNRLAANYFLNYERLEDINRILNEKTMEEEPHA</sequence>
<evidence type="ECO:0000313" key="2">
    <source>
        <dbReference type="Proteomes" id="UP000656077"/>
    </source>
</evidence>